<reference evidence="7" key="2">
    <citation type="submission" date="2021-01" db="EMBL/GenBank/DDBJ databases">
        <authorList>
            <person name="Hahn C.R."/>
            <person name="Youssef N.H."/>
            <person name="Elshahed M."/>
        </authorList>
    </citation>
    <scope>NUCLEOTIDE SEQUENCE</scope>
    <source>
        <strain evidence="7">Zod_Metabat.24</strain>
    </source>
</reference>
<evidence type="ECO:0000256" key="3">
    <source>
        <dbReference type="ARBA" id="ARBA00023002"/>
    </source>
</evidence>
<dbReference type="Gene3D" id="3.40.30.10">
    <property type="entry name" value="Glutaredoxin"/>
    <property type="match status" value="1"/>
</dbReference>
<dbReference type="InterPro" id="IPR011767">
    <property type="entry name" value="GLR_AS"/>
</dbReference>
<keyword evidence="4" id="KW-1015">Disulfide bond</keyword>
<keyword evidence="3" id="KW-0560">Oxidoreductase</keyword>
<dbReference type="Proteomes" id="UP000809273">
    <property type="component" value="Unassembled WGS sequence"/>
</dbReference>
<evidence type="ECO:0000313" key="8">
    <source>
        <dbReference type="Proteomes" id="UP000809273"/>
    </source>
</evidence>
<dbReference type="InterPro" id="IPR004045">
    <property type="entry name" value="Glutathione_S-Trfase_N"/>
</dbReference>
<dbReference type="Gene3D" id="3.50.50.60">
    <property type="entry name" value="FAD/NAD(P)-binding domain"/>
    <property type="match status" value="2"/>
</dbReference>
<dbReference type="PROSITE" id="PS00195">
    <property type="entry name" value="GLUTAREDOXIN_1"/>
    <property type="match status" value="1"/>
</dbReference>
<organism evidence="7 8">
    <name type="scientific">Candidatus Zymogenus saltonus</name>
    <dbReference type="NCBI Taxonomy" id="2844893"/>
    <lineage>
        <taxon>Bacteria</taxon>
        <taxon>Deltaproteobacteria</taxon>
        <taxon>Candidatus Zymogenia</taxon>
        <taxon>Candidatus Zymogeniales</taxon>
        <taxon>Candidatus Zymogenaceae</taxon>
        <taxon>Candidatus Zymogenus</taxon>
    </lineage>
</organism>
<proteinExistence type="predicted"/>
<comment type="caution">
    <text evidence="7">The sequence shown here is derived from an EMBL/GenBank/DDBJ whole genome shotgun (WGS) entry which is preliminary data.</text>
</comment>
<evidence type="ECO:0000256" key="2">
    <source>
        <dbReference type="ARBA" id="ARBA00022827"/>
    </source>
</evidence>
<dbReference type="PANTHER" id="PTHR48105">
    <property type="entry name" value="THIOREDOXIN REDUCTASE 1-RELATED-RELATED"/>
    <property type="match status" value="1"/>
</dbReference>
<feature type="domain" description="GST N-terminal" evidence="6">
    <location>
        <begin position="2"/>
        <end position="83"/>
    </location>
</feature>
<dbReference type="SUPFAM" id="SSF51905">
    <property type="entry name" value="FAD/NAD(P)-binding domain"/>
    <property type="match status" value="1"/>
</dbReference>
<keyword evidence="2" id="KW-0274">FAD</keyword>
<accession>A0A9D8PQ12</accession>
<dbReference type="PROSITE" id="PS00573">
    <property type="entry name" value="PYRIDINE_REDOX_2"/>
    <property type="match status" value="1"/>
</dbReference>
<dbReference type="InterPro" id="IPR036249">
    <property type="entry name" value="Thioredoxin-like_sf"/>
</dbReference>
<keyword evidence="5" id="KW-0676">Redox-active center</keyword>
<name>A0A9D8PQ12_9DELT</name>
<evidence type="ECO:0000256" key="5">
    <source>
        <dbReference type="ARBA" id="ARBA00023284"/>
    </source>
</evidence>
<dbReference type="PROSITE" id="PS50404">
    <property type="entry name" value="GST_NTER"/>
    <property type="match status" value="1"/>
</dbReference>
<dbReference type="InterPro" id="IPR050097">
    <property type="entry name" value="Ferredoxin-NADP_redctase_2"/>
</dbReference>
<dbReference type="InterPro" id="IPR008255">
    <property type="entry name" value="Pyr_nucl-diS_OxRdtase_2_AS"/>
</dbReference>
<dbReference type="PRINTS" id="PR00368">
    <property type="entry name" value="FADPNR"/>
</dbReference>
<evidence type="ECO:0000259" key="6">
    <source>
        <dbReference type="PROSITE" id="PS50404"/>
    </source>
</evidence>
<dbReference type="PRINTS" id="PR00469">
    <property type="entry name" value="PNDRDTASEII"/>
</dbReference>
<evidence type="ECO:0000256" key="1">
    <source>
        <dbReference type="ARBA" id="ARBA00022630"/>
    </source>
</evidence>
<dbReference type="EMBL" id="JAFGIX010000047">
    <property type="protein sequence ID" value="MBN1573380.1"/>
    <property type="molecule type" value="Genomic_DNA"/>
</dbReference>
<reference evidence="7" key="1">
    <citation type="journal article" date="2021" name="Environ. Microbiol.">
        <title>Genomic characterization of three novel Desulfobacterota classes expand the metabolic and phylogenetic diversity of the phylum.</title>
        <authorList>
            <person name="Murphy C.L."/>
            <person name="Biggerstaff J."/>
            <person name="Eichhorn A."/>
            <person name="Ewing E."/>
            <person name="Shahan R."/>
            <person name="Soriano D."/>
            <person name="Stewart S."/>
            <person name="VanMol K."/>
            <person name="Walker R."/>
            <person name="Walters P."/>
            <person name="Elshahed M.S."/>
            <person name="Youssef N.H."/>
        </authorList>
    </citation>
    <scope>NUCLEOTIDE SEQUENCE</scope>
    <source>
        <strain evidence="7">Zod_Metabat.24</strain>
    </source>
</reference>
<dbReference type="GO" id="GO:0016668">
    <property type="term" value="F:oxidoreductase activity, acting on a sulfur group of donors, NAD(P) as acceptor"/>
    <property type="evidence" value="ECO:0007669"/>
    <property type="project" value="UniProtKB-ARBA"/>
</dbReference>
<dbReference type="AlphaFoldDB" id="A0A9D8PQ12"/>
<protein>
    <submittedName>
        <fullName evidence="7">FAD-dependent oxidoreductase</fullName>
    </submittedName>
</protein>
<dbReference type="Pfam" id="PF07992">
    <property type="entry name" value="Pyr_redox_2"/>
    <property type="match status" value="1"/>
</dbReference>
<dbReference type="InterPro" id="IPR036188">
    <property type="entry name" value="FAD/NAD-bd_sf"/>
</dbReference>
<evidence type="ECO:0000256" key="4">
    <source>
        <dbReference type="ARBA" id="ARBA00023157"/>
    </source>
</evidence>
<dbReference type="InterPro" id="IPR023753">
    <property type="entry name" value="FAD/NAD-binding_dom"/>
</dbReference>
<dbReference type="Pfam" id="PF00462">
    <property type="entry name" value="Glutaredoxin"/>
    <property type="match status" value="1"/>
</dbReference>
<keyword evidence="1" id="KW-0285">Flavoprotein</keyword>
<dbReference type="PROSITE" id="PS51354">
    <property type="entry name" value="GLUTAREDOXIN_2"/>
    <property type="match status" value="1"/>
</dbReference>
<dbReference type="SUPFAM" id="SSF52833">
    <property type="entry name" value="Thioredoxin-like"/>
    <property type="match status" value="1"/>
</dbReference>
<dbReference type="InterPro" id="IPR002109">
    <property type="entry name" value="Glutaredoxin"/>
</dbReference>
<evidence type="ECO:0000313" key="7">
    <source>
        <dbReference type="EMBL" id="MBN1573380.1"/>
    </source>
</evidence>
<gene>
    <name evidence="7" type="ORF">JW984_09325</name>
</gene>
<sequence length="395" mass="41918">MKGVTIYTLRGCPFCSRAKAFLTEKGIEFHEIEVEPRSEGWKEMKAATGSGSLPQIIVGGEPIGGYGNLVTLEAVGELWDKLGRPRPGDAPQIYDLIIIGGGPAGLSAAIYAARKLMKTIIISKDIGGQVTWTYDIDNYLGFSEIDTVELISKFEEHVGKYGVEKMEGVEVVSVDLAGSIKKVFCDDGALYNAKTVILAMGKRPRSLGVPGERELVGKGVAYCSTCDAPLFKGLKAAVVGGGNSALEAALDLINVAKKVYLISLTPLTGDPILIDKVMASEKSEIITEHNTLGIKGDKVVSGIEIKSLKDGNTRVLEVDGVFIEIGLLPNSELVVDTLTTNAIGEIVVDSQCRTGMAGVFAAGDVTDVLFKQVIIATGEGAKAALSAYNYIISRK</sequence>